<evidence type="ECO:0000259" key="3">
    <source>
        <dbReference type="SMART" id="SM00062"/>
    </source>
</evidence>
<sequence>MFAAVFLAIVMVLGSASPGAAETRIPQIWDAKQRLPKPEVLPLQRLRFLTTTDFFPFNFLDSDGRLAGFHVDLARAICEALELEDRCQIQALPFDELEAALDDGQGEALIAGLAITREAREKYLFSRSYLQFPARFVTPKDAVFAEPLHEKVAGKRVGVRAGTAHEQMLRDLFAEARVVTYSRREWLLGDLKAGKLDAVFGDGMRLGFWLVGPDAEGCCVFAGGPYLAPEYLGHGLAIAVRKDQPALAGALDYALQKIEERGTFAELYLRYFPVGFY</sequence>
<organism evidence="4 5">
    <name type="scientific">Chelativorans salis</name>
    <dbReference type="NCBI Taxonomy" id="2978478"/>
    <lineage>
        <taxon>Bacteria</taxon>
        <taxon>Pseudomonadati</taxon>
        <taxon>Pseudomonadota</taxon>
        <taxon>Alphaproteobacteria</taxon>
        <taxon>Hyphomicrobiales</taxon>
        <taxon>Phyllobacteriaceae</taxon>
        <taxon>Chelativorans</taxon>
    </lineage>
</organism>
<feature type="signal peptide" evidence="2">
    <location>
        <begin position="1"/>
        <end position="20"/>
    </location>
</feature>
<evidence type="ECO:0000256" key="1">
    <source>
        <dbReference type="ARBA" id="ARBA00022729"/>
    </source>
</evidence>
<feature type="domain" description="Solute-binding protein family 3/N-terminal" evidence="3">
    <location>
        <begin position="45"/>
        <end position="275"/>
    </location>
</feature>
<proteinExistence type="predicted"/>
<dbReference type="Pfam" id="PF00497">
    <property type="entry name" value="SBP_bac_3"/>
    <property type="match status" value="1"/>
</dbReference>
<keyword evidence="5" id="KW-1185">Reference proteome</keyword>
<dbReference type="InterPro" id="IPR001638">
    <property type="entry name" value="Solute-binding_3/MltF_N"/>
</dbReference>
<protein>
    <submittedName>
        <fullName evidence="4">Transporter substrate-binding domain-containing protein</fullName>
    </submittedName>
</protein>
<gene>
    <name evidence="4" type="ORF">N5A92_05570</name>
</gene>
<feature type="chain" id="PRO_5045602916" evidence="2">
    <location>
        <begin position="21"/>
        <end position="277"/>
    </location>
</feature>
<evidence type="ECO:0000313" key="4">
    <source>
        <dbReference type="EMBL" id="MCT7374501.1"/>
    </source>
</evidence>
<evidence type="ECO:0000256" key="2">
    <source>
        <dbReference type="SAM" id="SignalP"/>
    </source>
</evidence>
<keyword evidence="1 2" id="KW-0732">Signal</keyword>
<dbReference type="PANTHER" id="PTHR35936:SF35">
    <property type="entry name" value="L-CYSTINE-BINDING PROTEIN TCYJ"/>
    <property type="match status" value="1"/>
</dbReference>
<comment type="caution">
    <text evidence="4">The sequence shown here is derived from an EMBL/GenBank/DDBJ whole genome shotgun (WGS) entry which is preliminary data.</text>
</comment>
<name>A0ABT2LIV2_9HYPH</name>
<dbReference type="SUPFAM" id="SSF53850">
    <property type="entry name" value="Periplasmic binding protein-like II"/>
    <property type="match status" value="1"/>
</dbReference>
<dbReference type="Proteomes" id="UP001320831">
    <property type="component" value="Unassembled WGS sequence"/>
</dbReference>
<dbReference type="CDD" id="cd01001">
    <property type="entry name" value="PBP2_HisJ_LAO_like"/>
    <property type="match status" value="1"/>
</dbReference>
<accession>A0ABT2LIV2</accession>
<dbReference type="SMART" id="SM00062">
    <property type="entry name" value="PBPb"/>
    <property type="match status" value="1"/>
</dbReference>
<dbReference type="EMBL" id="JAOCZP010000001">
    <property type="protein sequence ID" value="MCT7374501.1"/>
    <property type="molecule type" value="Genomic_DNA"/>
</dbReference>
<reference evidence="4 5" key="1">
    <citation type="submission" date="2022-09" db="EMBL/GenBank/DDBJ databases">
        <title>Chelativorans salina sp. nov., a novel slightly halophilic bacterium isolated from a saline lake sediment enrichment.</title>
        <authorList>
            <person name="Gao L."/>
            <person name="Fang B.-Z."/>
            <person name="Li W.-J."/>
        </authorList>
    </citation>
    <scope>NUCLEOTIDE SEQUENCE [LARGE SCALE GENOMIC DNA]</scope>
    <source>
        <strain evidence="4 5">EGI FJ00035</strain>
    </source>
</reference>
<dbReference type="RefSeq" id="WP_260901018.1">
    <property type="nucleotide sequence ID" value="NZ_JAOCZP010000001.1"/>
</dbReference>
<dbReference type="Gene3D" id="3.40.190.10">
    <property type="entry name" value="Periplasmic binding protein-like II"/>
    <property type="match status" value="2"/>
</dbReference>
<dbReference type="PANTHER" id="PTHR35936">
    <property type="entry name" value="MEMBRANE-BOUND LYTIC MUREIN TRANSGLYCOSYLASE F"/>
    <property type="match status" value="1"/>
</dbReference>
<evidence type="ECO:0000313" key="5">
    <source>
        <dbReference type="Proteomes" id="UP001320831"/>
    </source>
</evidence>